<evidence type="ECO:0000256" key="6">
    <source>
        <dbReference type="ARBA" id="ARBA00022989"/>
    </source>
</evidence>
<proteinExistence type="inferred from homology"/>
<keyword evidence="7 8" id="KW-0472">Membrane</keyword>
<feature type="transmembrane region" description="Helical" evidence="8">
    <location>
        <begin position="184"/>
        <end position="204"/>
    </location>
</feature>
<dbReference type="PANTHER" id="PTHR43357:SF4">
    <property type="entry name" value="INNER MEMBRANE ABC TRANSPORTER PERMEASE PROTEIN YDCV"/>
    <property type="match status" value="1"/>
</dbReference>
<evidence type="ECO:0000256" key="3">
    <source>
        <dbReference type="ARBA" id="ARBA00022475"/>
    </source>
</evidence>
<dbReference type="PANTHER" id="PTHR43357">
    <property type="entry name" value="INNER MEMBRANE ABC TRANSPORTER PERMEASE PROTEIN YDCV"/>
    <property type="match status" value="1"/>
</dbReference>
<dbReference type="CDD" id="cd06261">
    <property type="entry name" value="TM_PBP2"/>
    <property type="match status" value="1"/>
</dbReference>
<dbReference type="OrthoDB" id="6496035at2"/>
<dbReference type="STRING" id="569882.SAMN04490248_1588"/>
<feature type="domain" description="ABC transmembrane type-1" evidence="9">
    <location>
        <begin position="56"/>
        <end position="243"/>
    </location>
</feature>
<dbReference type="GO" id="GO:0055085">
    <property type="term" value="P:transmembrane transport"/>
    <property type="evidence" value="ECO:0007669"/>
    <property type="project" value="InterPro"/>
</dbReference>
<evidence type="ECO:0000256" key="5">
    <source>
        <dbReference type="ARBA" id="ARBA00022692"/>
    </source>
</evidence>
<reference evidence="10 11" key="1">
    <citation type="submission" date="2016-10" db="EMBL/GenBank/DDBJ databases">
        <authorList>
            <person name="de Groot N.N."/>
        </authorList>
    </citation>
    <scope>NUCLEOTIDE SEQUENCE [LARGE SCALE GENOMIC DNA]</scope>
    <source>
        <strain evidence="10 11">DSM 27842</strain>
    </source>
</reference>
<evidence type="ECO:0000256" key="7">
    <source>
        <dbReference type="ARBA" id="ARBA00023136"/>
    </source>
</evidence>
<evidence type="ECO:0000259" key="9">
    <source>
        <dbReference type="PROSITE" id="PS50928"/>
    </source>
</evidence>
<feature type="transmembrane region" description="Helical" evidence="8">
    <location>
        <begin position="224"/>
        <end position="244"/>
    </location>
</feature>
<keyword evidence="6 8" id="KW-1133">Transmembrane helix</keyword>
<evidence type="ECO:0000313" key="11">
    <source>
        <dbReference type="Proteomes" id="UP000198893"/>
    </source>
</evidence>
<dbReference type="PROSITE" id="PS50928">
    <property type="entry name" value="ABC_TM1"/>
    <property type="match status" value="1"/>
</dbReference>
<dbReference type="Proteomes" id="UP000198893">
    <property type="component" value="Unassembled WGS sequence"/>
</dbReference>
<feature type="transmembrane region" description="Helical" evidence="8">
    <location>
        <begin position="94"/>
        <end position="113"/>
    </location>
</feature>
<keyword evidence="4" id="KW-0997">Cell inner membrane</keyword>
<dbReference type="RefSeq" id="WP_093120833.1">
    <property type="nucleotide sequence ID" value="NZ_FODS01000058.1"/>
</dbReference>
<keyword evidence="11" id="KW-1185">Reference proteome</keyword>
<protein>
    <submittedName>
        <fullName evidence="10">Putative spermidine/putrescine transport system permease protein</fullName>
    </submittedName>
</protein>
<dbReference type="InterPro" id="IPR035906">
    <property type="entry name" value="MetI-like_sf"/>
</dbReference>
<feature type="transmembrane region" description="Helical" evidence="8">
    <location>
        <begin position="56"/>
        <end position="82"/>
    </location>
</feature>
<dbReference type="SUPFAM" id="SSF161098">
    <property type="entry name" value="MetI-like"/>
    <property type="match status" value="1"/>
</dbReference>
<name>A0A1H8WEZ1_9RHOB</name>
<evidence type="ECO:0000256" key="1">
    <source>
        <dbReference type="ARBA" id="ARBA00004429"/>
    </source>
</evidence>
<gene>
    <name evidence="10" type="ORF">SAMN04490248_1588</name>
</gene>
<organism evidence="10 11">
    <name type="scientific">Salinihabitans flavidus</name>
    <dbReference type="NCBI Taxonomy" id="569882"/>
    <lineage>
        <taxon>Bacteria</taxon>
        <taxon>Pseudomonadati</taxon>
        <taxon>Pseudomonadota</taxon>
        <taxon>Alphaproteobacteria</taxon>
        <taxon>Rhodobacterales</taxon>
        <taxon>Roseobacteraceae</taxon>
        <taxon>Salinihabitans</taxon>
    </lineage>
</organism>
<keyword evidence="3" id="KW-1003">Cell membrane</keyword>
<comment type="subcellular location">
    <subcellularLocation>
        <location evidence="1">Cell inner membrane</location>
        <topology evidence="1">Multi-pass membrane protein</topology>
    </subcellularLocation>
    <subcellularLocation>
        <location evidence="8">Cell membrane</location>
        <topology evidence="8">Multi-pass membrane protein</topology>
    </subcellularLocation>
</comment>
<dbReference type="InterPro" id="IPR000515">
    <property type="entry name" value="MetI-like"/>
</dbReference>
<evidence type="ECO:0000256" key="4">
    <source>
        <dbReference type="ARBA" id="ARBA00022519"/>
    </source>
</evidence>
<dbReference type="AlphaFoldDB" id="A0A1H8WEZ1"/>
<evidence type="ECO:0000256" key="2">
    <source>
        <dbReference type="ARBA" id="ARBA00022448"/>
    </source>
</evidence>
<comment type="similarity">
    <text evidence="8">Belongs to the binding-protein-dependent transport system permease family.</text>
</comment>
<accession>A0A1H8WEZ1</accession>
<sequence length="254" mass="26981">MIRAVSLLVILFLAAPNLLIIASSFSTTSSFGIPWDGLSLQWYANLFTRSTFGSGLLLSVGLAGLATLIGTAIGTAAAFAVVRYRFPGRGLINALVMGPLIVPEVVMGLSFLIMLNAMLLGITIVNLLLLHLVIVLPFVVRVMIGNLQRTDPDLEAAAQLLGATPARAVVHVTLPIIARGMTGAMLLAFVMSFHNFTATLFLVSSEATLPIAIYQYVRTESDPTVAALSSLLMVGMLGIVLLTSRLMGLDKVVR</sequence>
<keyword evidence="2 8" id="KW-0813">Transport</keyword>
<keyword evidence="5 8" id="KW-0812">Transmembrane</keyword>
<dbReference type="EMBL" id="FODS01000058">
    <property type="protein sequence ID" value="SEP26083.1"/>
    <property type="molecule type" value="Genomic_DNA"/>
</dbReference>
<dbReference type="Gene3D" id="1.10.3720.10">
    <property type="entry name" value="MetI-like"/>
    <property type="match status" value="1"/>
</dbReference>
<evidence type="ECO:0000313" key="10">
    <source>
        <dbReference type="EMBL" id="SEP26083.1"/>
    </source>
</evidence>
<dbReference type="GO" id="GO:0005886">
    <property type="term" value="C:plasma membrane"/>
    <property type="evidence" value="ECO:0007669"/>
    <property type="project" value="UniProtKB-SubCell"/>
</dbReference>
<evidence type="ECO:0000256" key="8">
    <source>
        <dbReference type="RuleBase" id="RU363032"/>
    </source>
</evidence>
<dbReference type="Pfam" id="PF00528">
    <property type="entry name" value="BPD_transp_1"/>
    <property type="match status" value="1"/>
</dbReference>
<feature type="transmembrane region" description="Helical" evidence="8">
    <location>
        <begin position="119"/>
        <end position="140"/>
    </location>
</feature>